<keyword evidence="5" id="KW-0503">Monooxygenase</keyword>
<dbReference type="Proteomes" id="UP000803844">
    <property type="component" value="Unassembled WGS sequence"/>
</dbReference>
<evidence type="ECO:0000256" key="1">
    <source>
        <dbReference type="ARBA" id="ARBA00007992"/>
    </source>
</evidence>
<dbReference type="GO" id="GO:0004497">
    <property type="term" value="F:monooxygenase activity"/>
    <property type="evidence" value="ECO:0007669"/>
    <property type="project" value="UniProtKB-KW"/>
</dbReference>
<evidence type="ECO:0000313" key="7">
    <source>
        <dbReference type="EMBL" id="KAF3766697.1"/>
    </source>
</evidence>
<name>A0A9P5CQQ5_CRYP1</name>
<keyword evidence="2" id="KW-0285">Flavoprotein</keyword>
<gene>
    <name evidence="7" type="ORF">M406DRAFT_327822</name>
</gene>
<reference evidence="7" key="1">
    <citation type="journal article" date="2020" name="Phytopathology">
        <title>Genome sequence of the chestnut blight fungus Cryphonectria parasitica EP155: A fundamental resource for an archetypical invasive plant pathogen.</title>
        <authorList>
            <person name="Crouch J.A."/>
            <person name="Dawe A."/>
            <person name="Aerts A."/>
            <person name="Barry K."/>
            <person name="Churchill A.C.L."/>
            <person name="Grimwood J."/>
            <person name="Hillman B."/>
            <person name="Milgroom M.G."/>
            <person name="Pangilinan J."/>
            <person name="Smith M."/>
            <person name="Salamov A."/>
            <person name="Schmutz J."/>
            <person name="Yadav J."/>
            <person name="Grigoriev I.V."/>
            <person name="Nuss D."/>
        </authorList>
    </citation>
    <scope>NUCLEOTIDE SEQUENCE</scope>
    <source>
        <strain evidence="7">EP155</strain>
    </source>
</reference>
<dbReference type="Pfam" id="PF13450">
    <property type="entry name" value="NAD_binding_8"/>
    <property type="match status" value="1"/>
</dbReference>
<protein>
    <submittedName>
        <fullName evidence="7">FAD/NAD(P)-binding domain-containing protein</fullName>
    </submittedName>
</protein>
<evidence type="ECO:0000256" key="4">
    <source>
        <dbReference type="ARBA" id="ARBA00023002"/>
    </source>
</evidence>
<dbReference type="RefSeq" id="XP_040777658.1">
    <property type="nucleotide sequence ID" value="XM_040920260.1"/>
</dbReference>
<evidence type="ECO:0000313" key="8">
    <source>
        <dbReference type="Proteomes" id="UP000803844"/>
    </source>
</evidence>
<dbReference type="FunFam" id="3.50.50.60:FF:000331">
    <property type="entry name" value="FAD/NAD(P)-binding domain-containing protein"/>
    <property type="match status" value="1"/>
</dbReference>
<dbReference type="InterPro" id="IPR050493">
    <property type="entry name" value="FAD-dep_Monooxygenase_BioMet"/>
</dbReference>
<dbReference type="PANTHER" id="PTHR13789">
    <property type="entry name" value="MONOOXYGENASE"/>
    <property type="match status" value="1"/>
</dbReference>
<dbReference type="Gene3D" id="3.50.50.60">
    <property type="entry name" value="FAD/NAD(P)-binding domain"/>
    <property type="match status" value="1"/>
</dbReference>
<accession>A0A9P5CQQ5</accession>
<dbReference type="SUPFAM" id="SSF54373">
    <property type="entry name" value="FAD-linked reductases, C-terminal domain"/>
    <property type="match status" value="1"/>
</dbReference>
<dbReference type="GO" id="GO:0071949">
    <property type="term" value="F:FAD binding"/>
    <property type="evidence" value="ECO:0007669"/>
    <property type="project" value="InterPro"/>
</dbReference>
<comment type="similarity">
    <text evidence="1">Belongs to the paxM FAD-dependent monooxygenase family.</text>
</comment>
<dbReference type="InterPro" id="IPR036188">
    <property type="entry name" value="FAD/NAD-bd_sf"/>
</dbReference>
<feature type="domain" description="FAD-binding" evidence="6">
    <location>
        <begin position="159"/>
        <end position="351"/>
    </location>
</feature>
<comment type="caution">
    <text evidence="7">The sequence shown here is derived from an EMBL/GenBank/DDBJ whole genome shotgun (WGS) entry which is preliminary data.</text>
</comment>
<keyword evidence="3" id="KW-0274">FAD</keyword>
<proteinExistence type="inferred from homology"/>
<dbReference type="Pfam" id="PF01494">
    <property type="entry name" value="FAD_binding_3"/>
    <property type="match status" value="1"/>
</dbReference>
<dbReference type="PANTHER" id="PTHR13789:SF187">
    <property type="entry name" value="MONOOXYGENASE"/>
    <property type="match status" value="1"/>
</dbReference>
<evidence type="ECO:0000259" key="6">
    <source>
        <dbReference type="Pfam" id="PF01494"/>
    </source>
</evidence>
<dbReference type="AlphaFoldDB" id="A0A9P5CQQ5"/>
<dbReference type="EMBL" id="MU032346">
    <property type="protein sequence ID" value="KAF3766697.1"/>
    <property type="molecule type" value="Genomic_DNA"/>
</dbReference>
<organism evidence="7 8">
    <name type="scientific">Cryphonectria parasitica (strain ATCC 38755 / EP155)</name>
    <dbReference type="NCBI Taxonomy" id="660469"/>
    <lineage>
        <taxon>Eukaryota</taxon>
        <taxon>Fungi</taxon>
        <taxon>Dikarya</taxon>
        <taxon>Ascomycota</taxon>
        <taxon>Pezizomycotina</taxon>
        <taxon>Sordariomycetes</taxon>
        <taxon>Sordariomycetidae</taxon>
        <taxon>Diaporthales</taxon>
        <taxon>Cryphonectriaceae</taxon>
        <taxon>Cryphonectria-Endothia species complex</taxon>
        <taxon>Cryphonectria</taxon>
    </lineage>
</organism>
<keyword evidence="4" id="KW-0560">Oxidoreductase</keyword>
<keyword evidence="8" id="KW-1185">Reference proteome</keyword>
<evidence type="ECO:0000256" key="5">
    <source>
        <dbReference type="ARBA" id="ARBA00023033"/>
    </source>
</evidence>
<dbReference type="SUPFAM" id="SSF51905">
    <property type="entry name" value="FAD/NAD(P)-binding domain"/>
    <property type="match status" value="1"/>
</dbReference>
<dbReference type="PRINTS" id="PR00420">
    <property type="entry name" value="RNGMNOXGNASE"/>
</dbReference>
<dbReference type="GeneID" id="63837389"/>
<dbReference type="OrthoDB" id="9993796at2759"/>
<dbReference type="InterPro" id="IPR002938">
    <property type="entry name" value="FAD-bd"/>
</dbReference>
<sequence>MTVFINGNTKTGVKVTVVGAGFGGLSAAIECHRQGHDVEIYESFSELKQLGDIITFGSNAGRLFARWGQGSVTDQFRPLCIDTHSSGYGFNIHKWDTGEVVYTQPSVPYNAEAPYFSGHRGELHEVVFHYARDDLKIPIHLGRRIERYFEDEKEAGIILDNGDKVTCDVVIAADGVRSRARKIVLGFEDKPKSSGYAVWRTWFSNKDMLADPETRQFCEKGDTFNGWIGADIHFLFSTLKGGSDCCWVLTHRDEHDIDESWSFPGKLSEVLDAVRAWDPMVTRIISKTPEEKLVDWKLVYRDPLPTWVSPKGRILLLGDSAHPFLPTSAQGAAQAVEDAVTIAVCLRRGGKENVAQAVRTHEKIRYERVKAVQKTGETTRDMWHNVDWEEVKKNPESIQFPRQEWILEHDAEKHAEEAYEEISALFS</sequence>
<evidence type="ECO:0000256" key="2">
    <source>
        <dbReference type="ARBA" id="ARBA00022630"/>
    </source>
</evidence>
<evidence type="ECO:0000256" key="3">
    <source>
        <dbReference type="ARBA" id="ARBA00022827"/>
    </source>
</evidence>